<dbReference type="Proteomes" id="UP000727490">
    <property type="component" value="Unassembled WGS sequence"/>
</dbReference>
<comment type="caution">
    <text evidence="2">The sequence shown here is derived from an EMBL/GenBank/DDBJ whole genome shotgun (WGS) entry which is preliminary data.</text>
</comment>
<dbReference type="InterPro" id="IPR046643">
    <property type="entry name" value="DUF6755"/>
</dbReference>
<keyword evidence="1" id="KW-0812">Transmembrane</keyword>
<name>A0A951MID7_9BACT</name>
<keyword evidence="3" id="KW-1185">Reference proteome</keyword>
<reference evidence="2 3" key="1">
    <citation type="journal article" date="2020" name="Syst. Appl. Microbiol.">
        <title>Arthrospiribacter ruber gen. nov., sp. nov., a novel bacterium isolated from Arthrospira cultures.</title>
        <authorList>
            <person name="Waleron M."/>
            <person name="Misztak A."/>
            <person name="Waleron M.M."/>
            <person name="Furmaniak M."/>
            <person name="Mrozik A."/>
            <person name="Waleron K."/>
        </authorList>
    </citation>
    <scope>NUCLEOTIDE SEQUENCE [LARGE SCALE GENOMIC DNA]</scope>
    <source>
        <strain evidence="2 3">DPMB0001</strain>
    </source>
</reference>
<dbReference type="AlphaFoldDB" id="A0A951MID7"/>
<feature type="transmembrane region" description="Helical" evidence="1">
    <location>
        <begin position="51"/>
        <end position="74"/>
    </location>
</feature>
<organism evidence="2 3">
    <name type="scientific">Arthrospiribacter ruber</name>
    <dbReference type="NCBI Taxonomy" id="2487934"/>
    <lineage>
        <taxon>Bacteria</taxon>
        <taxon>Pseudomonadati</taxon>
        <taxon>Bacteroidota</taxon>
        <taxon>Cytophagia</taxon>
        <taxon>Cytophagales</taxon>
        <taxon>Cyclobacteriaceae</taxon>
        <taxon>Arthrospiribacter</taxon>
    </lineage>
</organism>
<sequence>MSNFRYSQKEAHPNKTNTLMTGITLLLILLVSIQIWLLYSALNNALTDNFNIALGTFIGSSVLFIAAAWLLRYLPEPRKPKIKE</sequence>
<dbReference type="EMBL" id="RPHB01000009">
    <property type="protein sequence ID" value="MBW3469806.1"/>
    <property type="molecule type" value="Genomic_DNA"/>
</dbReference>
<proteinExistence type="predicted"/>
<accession>A0A951MID7</accession>
<feature type="transmembrane region" description="Helical" evidence="1">
    <location>
        <begin position="20"/>
        <end position="39"/>
    </location>
</feature>
<dbReference type="Pfam" id="PF20540">
    <property type="entry name" value="DUF6755"/>
    <property type="match status" value="1"/>
</dbReference>
<keyword evidence="1" id="KW-0472">Membrane</keyword>
<evidence type="ECO:0000256" key="1">
    <source>
        <dbReference type="SAM" id="Phobius"/>
    </source>
</evidence>
<evidence type="ECO:0000313" key="2">
    <source>
        <dbReference type="EMBL" id="MBW3469806.1"/>
    </source>
</evidence>
<dbReference type="RefSeq" id="WP_219293154.1">
    <property type="nucleotide sequence ID" value="NZ_RPHB01000009.1"/>
</dbReference>
<keyword evidence="1" id="KW-1133">Transmembrane helix</keyword>
<protein>
    <submittedName>
        <fullName evidence="2">Uncharacterized protein</fullName>
    </submittedName>
</protein>
<evidence type="ECO:0000313" key="3">
    <source>
        <dbReference type="Proteomes" id="UP000727490"/>
    </source>
</evidence>
<gene>
    <name evidence="2" type="ORF">EGN73_18580</name>
</gene>